<feature type="transmembrane region" description="Helical" evidence="6">
    <location>
        <begin position="417"/>
        <end position="436"/>
    </location>
</feature>
<evidence type="ECO:0000256" key="2">
    <source>
        <dbReference type="ARBA" id="ARBA00022692"/>
    </source>
</evidence>
<keyword evidence="3 6" id="KW-1133">Transmembrane helix</keyword>
<dbReference type="GO" id="GO:0016020">
    <property type="term" value="C:membrane"/>
    <property type="evidence" value="ECO:0007669"/>
    <property type="project" value="UniProtKB-SubCell"/>
</dbReference>
<gene>
    <name evidence="8" type="ORF">FCS05_03250</name>
</gene>
<dbReference type="Gene3D" id="1.20.1420.30">
    <property type="entry name" value="NCX, central ion-binding region"/>
    <property type="match status" value="1"/>
</dbReference>
<comment type="caution">
    <text evidence="8">The sequence shown here is derived from an EMBL/GenBank/DDBJ whole genome shotgun (WGS) entry which is preliminary data.</text>
</comment>
<dbReference type="EMBL" id="VBRC01000002">
    <property type="protein sequence ID" value="TLK30783.1"/>
    <property type="molecule type" value="Genomic_DNA"/>
</dbReference>
<evidence type="ECO:0000256" key="4">
    <source>
        <dbReference type="ARBA" id="ARBA00023136"/>
    </source>
</evidence>
<evidence type="ECO:0000313" key="9">
    <source>
        <dbReference type="Proteomes" id="UP000308000"/>
    </source>
</evidence>
<feature type="transmembrane region" description="Helical" evidence="6">
    <location>
        <begin position="60"/>
        <end position="80"/>
    </location>
</feature>
<keyword evidence="2 6" id="KW-0812">Transmembrane</keyword>
<feature type="transmembrane region" description="Helical" evidence="6">
    <location>
        <begin position="345"/>
        <end position="364"/>
    </location>
</feature>
<organism evidence="8 9">
    <name type="scientific">Deinococcus metallilatus</name>
    <dbReference type="NCBI Taxonomy" id="1211322"/>
    <lineage>
        <taxon>Bacteria</taxon>
        <taxon>Thermotogati</taxon>
        <taxon>Deinococcota</taxon>
        <taxon>Deinococci</taxon>
        <taxon>Deinococcales</taxon>
        <taxon>Deinococcaceae</taxon>
        <taxon>Deinococcus</taxon>
    </lineage>
</organism>
<evidence type="ECO:0000256" key="6">
    <source>
        <dbReference type="SAM" id="Phobius"/>
    </source>
</evidence>
<feature type="domain" description="Sodium/calcium exchanger membrane region" evidence="7">
    <location>
        <begin position="60"/>
        <end position="207"/>
    </location>
</feature>
<feature type="region of interest" description="Disordered" evidence="5">
    <location>
        <begin position="227"/>
        <end position="246"/>
    </location>
</feature>
<feature type="transmembrane region" description="Helical" evidence="6">
    <location>
        <begin position="168"/>
        <end position="183"/>
    </location>
</feature>
<proteinExistence type="predicted"/>
<feature type="transmembrane region" description="Helical" evidence="6">
    <location>
        <begin position="376"/>
        <end position="397"/>
    </location>
</feature>
<feature type="transmembrane region" description="Helical" evidence="6">
    <location>
        <begin position="33"/>
        <end position="53"/>
    </location>
</feature>
<feature type="transmembrane region" description="Helical" evidence="6">
    <location>
        <begin position="189"/>
        <end position="207"/>
    </location>
</feature>
<evidence type="ECO:0000259" key="7">
    <source>
        <dbReference type="Pfam" id="PF01699"/>
    </source>
</evidence>
<feature type="transmembrane region" description="Helical" evidence="6">
    <location>
        <begin position="131"/>
        <end position="148"/>
    </location>
</feature>
<dbReference type="GO" id="GO:0055085">
    <property type="term" value="P:transmembrane transport"/>
    <property type="evidence" value="ECO:0007669"/>
    <property type="project" value="InterPro"/>
</dbReference>
<dbReference type="AlphaFoldDB" id="A0AAJ5JZF4"/>
<evidence type="ECO:0000256" key="1">
    <source>
        <dbReference type="ARBA" id="ARBA00004141"/>
    </source>
</evidence>
<dbReference type="InterPro" id="IPR044880">
    <property type="entry name" value="NCX_ion-bd_dom_sf"/>
</dbReference>
<accession>A0AAJ5JZF4</accession>
<sequence>MNLHSRQENSTLPRPPIAPSDPGLHLGFTRGDWITLGAAASTLVPFSLVRFGGLAQGHPLLTSLVLGVAIIAAAFFLSWATEGLETVVPQSVALALLALIEVAPEYAFEVLLAYRGQTELAAASMTGANRLLLGLGWPLIMVVAFLSARRQGQRFTEIELDARNAPELLFLLLASLYAFVLVLKRSFSLLDSVVLVALYVAYILTAFRQSRRRHQAPARVLTETELSAELEENSEPAEDADEEDESRDIGVAARVKRLPPGTRTLVISLFLLAGAYVLFFGAEPFIDAVLQVARQVGVSQFILIQWVAPFLSEFPESLTAFIWAGLIVFAGKGLSNLISSKLNQWTLLIAAIPLAYSVGQGHAAPLPLTAQSVDEVFLTAAQSLFGISLLLTFRFTLRAALTLAGLFLVQFFIPVEGVHVALGWLYLALTAVFLLLNRRHLHLAELLRAGRPGR</sequence>
<comment type="subcellular location">
    <subcellularLocation>
        <location evidence="1">Membrane</location>
        <topology evidence="1">Multi-pass membrane protein</topology>
    </subcellularLocation>
</comment>
<dbReference type="Pfam" id="PF01699">
    <property type="entry name" value="Na_Ca_ex"/>
    <property type="match status" value="1"/>
</dbReference>
<name>A0AAJ5JZF4_9DEIO</name>
<evidence type="ECO:0000256" key="5">
    <source>
        <dbReference type="SAM" id="MobiDB-lite"/>
    </source>
</evidence>
<feature type="transmembrane region" description="Helical" evidence="6">
    <location>
        <begin position="320"/>
        <end position="339"/>
    </location>
</feature>
<keyword evidence="4 6" id="KW-0472">Membrane</keyword>
<dbReference type="Proteomes" id="UP000308000">
    <property type="component" value="Unassembled WGS sequence"/>
</dbReference>
<reference evidence="8 9" key="1">
    <citation type="submission" date="2019-04" db="EMBL/GenBank/DDBJ databases">
        <title>Deinococcus metalilatus MA1002 mutant No.5.</title>
        <authorList>
            <person name="Park W."/>
            <person name="Park C."/>
        </authorList>
    </citation>
    <scope>NUCLEOTIDE SEQUENCE [LARGE SCALE GENOMIC DNA]</scope>
    <source>
        <strain evidence="8 9">MA1002-m5</strain>
    </source>
</reference>
<evidence type="ECO:0000256" key="3">
    <source>
        <dbReference type="ARBA" id="ARBA00022989"/>
    </source>
</evidence>
<protein>
    <submittedName>
        <fullName evidence="8">Sodium:proton exchanger</fullName>
    </submittedName>
</protein>
<feature type="region of interest" description="Disordered" evidence="5">
    <location>
        <begin position="1"/>
        <end position="20"/>
    </location>
</feature>
<evidence type="ECO:0000313" key="8">
    <source>
        <dbReference type="EMBL" id="TLK30783.1"/>
    </source>
</evidence>
<feature type="transmembrane region" description="Helical" evidence="6">
    <location>
        <begin position="264"/>
        <end position="282"/>
    </location>
</feature>
<dbReference type="InterPro" id="IPR004837">
    <property type="entry name" value="NaCa_Exmemb"/>
</dbReference>